<protein>
    <recommendedName>
        <fullName evidence="1">Phosphoribulokinase/uridine kinase domain-containing protein</fullName>
    </recommendedName>
</protein>
<dbReference type="AlphaFoldDB" id="A0A2H0QTA6"/>
<proteinExistence type="predicted"/>
<dbReference type="Gene3D" id="3.40.50.300">
    <property type="entry name" value="P-loop containing nucleotide triphosphate hydrolases"/>
    <property type="match status" value="1"/>
</dbReference>
<dbReference type="InterPro" id="IPR027417">
    <property type="entry name" value="P-loop_NTPase"/>
</dbReference>
<dbReference type="InterPro" id="IPR006083">
    <property type="entry name" value="PRK/URK"/>
</dbReference>
<dbReference type="Pfam" id="PF00485">
    <property type="entry name" value="PRK"/>
    <property type="match status" value="1"/>
</dbReference>
<dbReference type="EMBL" id="PCXL01000022">
    <property type="protein sequence ID" value="PIR37521.1"/>
    <property type="molecule type" value="Genomic_DNA"/>
</dbReference>
<comment type="caution">
    <text evidence="2">The sequence shown here is derived from an EMBL/GenBank/DDBJ whole genome shotgun (WGS) entry which is preliminary data.</text>
</comment>
<sequence length="262" mass="30444">MSEKTLFSMNSLIATENLSVVNKDFSSLSDAIEDILPHDNAKGVTHPLLIGIDGPVTAGKTYCAEIVAQIASRHTLNFHVIHYDWFMSPRNIRAKEIENFRSGNHTFERYDRIAYDAGRVEALLEKLQRALKFRDQEFFEYTINPAYDRLTGECKNVISNSISTDSLVVVEGGGVLNSRFYDFFDISIRLDMGDTKEMIKRLYEREKHKNGNKLSLDFVKERFLSLDYHFDNYLRHRDKSYFDFLIDTTDLSQPKLFIRDKK</sequence>
<dbReference type="SUPFAM" id="SSF52540">
    <property type="entry name" value="P-loop containing nucleoside triphosphate hydrolases"/>
    <property type="match status" value="1"/>
</dbReference>
<feature type="domain" description="Phosphoribulokinase/uridine kinase" evidence="1">
    <location>
        <begin position="49"/>
        <end position="246"/>
    </location>
</feature>
<organism evidence="2 3">
    <name type="scientific">Candidatus Zambryskibacteria bacterium CG10_big_fil_rev_8_21_14_0_10_42_12</name>
    <dbReference type="NCBI Taxonomy" id="1975115"/>
    <lineage>
        <taxon>Bacteria</taxon>
        <taxon>Candidatus Zambryskiibacteriota</taxon>
    </lineage>
</organism>
<evidence type="ECO:0000259" key="1">
    <source>
        <dbReference type="Pfam" id="PF00485"/>
    </source>
</evidence>
<dbReference type="GO" id="GO:0016301">
    <property type="term" value="F:kinase activity"/>
    <property type="evidence" value="ECO:0007669"/>
    <property type="project" value="InterPro"/>
</dbReference>
<evidence type="ECO:0000313" key="2">
    <source>
        <dbReference type="EMBL" id="PIR37521.1"/>
    </source>
</evidence>
<dbReference type="Proteomes" id="UP000231333">
    <property type="component" value="Unassembled WGS sequence"/>
</dbReference>
<gene>
    <name evidence="2" type="ORF">COV34_03215</name>
</gene>
<evidence type="ECO:0000313" key="3">
    <source>
        <dbReference type="Proteomes" id="UP000231333"/>
    </source>
</evidence>
<reference evidence="2 3" key="1">
    <citation type="submission" date="2017-09" db="EMBL/GenBank/DDBJ databases">
        <title>Depth-based differentiation of microbial function through sediment-hosted aquifers and enrichment of novel symbionts in the deep terrestrial subsurface.</title>
        <authorList>
            <person name="Probst A.J."/>
            <person name="Ladd B."/>
            <person name="Jarett J.K."/>
            <person name="Geller-Mcgrath D.E."/>
            <person name="Sieber C.M."/>
            <person name="Emerson J.B."/>
            <person name="Anantharaman K."/>
            <person name="Thomas B.C."/>
            <person name="Malmstrom R."/>
            <person name="Stieglmeier M."/>
            <person name="Klingl A."/>
            <person name="Woyke T."/>
            <person name="Ryan C.M."/>
            <person name="Banfield J.F."/>
        </authorList>
    </citation>
    <scope>NUCLEOTIDE SEQUENCE [LARGE SCALE GENOMIC DNA]</scope>
    <source>
        <strain evidence="2">CG10_big_fil_rev_8_21_14_0_10_42_12</strain>
    </source>
</reference>
<name>A0A2H0QTA6_9BACT</name>
<accession>A0A2H0QTA6</accession>
<dbReference type="GO" id="GO:0005524">
    <property type="term" value="F:ATP binding"/>
    <property type="evidence" value="ECO:0007669"/>
    <property type="project" value="InterPro"/>
</dbReference>